<dbReference type="InterPro" id="IPR038717">
    <property type="entry name" value="Tc1-like_DDE_dom"/>
</dbReference>
<dbReference type="Gene3D" id="3.30.420.10">
    <property type="entry name" value="Ribonuclease H-like superfamily/Ribonuclease H"/>
    <property type="match status" value="1"/>
</dbReference>
<evidence type="ECO:0000313" key="3">
    <source>
        <dbReference type="Proteomes" id="UP000179642"/>
    </source>
</evidence>
<organism evidence="2 3">
    <name type="scientific">Streptomyces monashensis</name>
    <dbReference type="NCBI Taxonomy" id="1678012"/>
    <lineage>
        <taxon>Bacteria</taxon>
        <taxon>Bacillati</taxon>
        <taxon>Actinomycetota</taxon>
        <taxon>Actinomycetes</taxon>
        <taxon>Kitasatosporales</taxon>
        <taxon>Streptomycetaceae</taxon>
        <taxon>Streptomyces</taxon>
    </lineage>
</organism>
<protein>
    <submittedName>
        <fullName evidence="2">DDE endonuclease</fullName>
    </submittedName>
</protein>
<keyword evidence="2" id="KW-0255">Endonuclease</keyword>
<dbReference type="InterPro" id="IPR036397">
    <property type="entry name" value="RNaseH_sf"/>
</dbReference>
<dbReference type="OrthoDB" id="341531at2"/>
<sequence>MGARGKKVREQDAWLVFEDESGQALRPPKSRTWSRIGVPPQVKVSGKGSGRVSVAGMVCAKPGERTRLFYRMLVHHPGRRGEKNGFREQDFAALLDAAHQQLGGKTVLIWDNSTQHKDALMRELLAARQQWLTVFRLPAYAPDLNPAEGVWANLKNDLGNLAACTVDALADLTRTRLKKMQYRPDLLDGFITETGLTWTPP</sequence>
<dbReference type="GO" id="GO:0004519">
    <property type="term" value="F:endonuclease activity"/>
    <property type="evidence" value="ECO:0007669"/>
    <property type="project" value="UniProtKB-KW"/>
</dbReference>
<dbReference type="GO" id="GO:0003676">
    <property type="term" value="F:nucleic acid binding"/>
    <property type="evidence" value="ECO:0007669"/>
    <property type="project" value="InterPro"/>
</dbReference>
<comment type="caution">
    <text evidence="2">The sequence shown here is derived from an EMBL/GenBank/DDBJ whole genome shotgun (WGS) entry which is preliminary data.</text>
</comment>
<feature type="domain" description="Tc1-like transposase DDE" evidence="1">
    <location>
        <begin position="15"/>
        <end position="160"/>
    </location>
</feature>
<name>A0A1S2P5L9_9ACTN</name>
<reference evidence="2 3" key="1">
    <citation type="submission" date="2016-10" db="EMBL/GenBank/DDBJ databases">
        <title>Genome sequence of Streptomyces sp. MUSC 1.</title>
        <authorList>
            <person name="Lee L.-H."/>
            <person name="Ser H.-L."/>
            <person name="Law J.W.-F."/>
        </authorList>
    </citation>
    <scope>NUCLEOTIDE SEQUENCE [LARGE SCALE GENOMIC DNA]</scope>
    <source>
        <strain evidence="2 3">MUSC 1</strain>
    </source>
</reference>
<dbReference type="AlphaFoldDB" id="A0A1S2P5L9"/>
<keyword evidence="2" id="KW-0540">Nuclease</keyword>
<dbReference type="Pfam" id="PF13358">
    <property type="entry name" value="DDE_3"/>
    <property type="match status" value="1"/>
</dbReference>
<evidence type="ECO:0000259" key="1">
    <source>
        <dbReference type="Pfam" id="PF13358"/>
    </source>
</evidence>
<dbReference type="RefSeq" id="WP_071386278.1">
    <property type="nucleotide sequence ID" value="NZ_MLYO01000100.1"/>
</dbReference>
<dbReference type="Proteomes" id="UP000179642">
    <property type="component" value="Unassembled WGS sequence"/>
</dbReference>
<dbReference type="EMBL" id="MLYO01000100">
    <property type="protein sequence ID" value="OIJ88822.1"/>
    <property type="molecule type" value="Genomic_DNA"/>
</dbReference>
<keyword evidence="2" id="KW-0378">Hydrolase</keyword>
<evidence type="ECO:0000313" key="2">
    <source>
        <dbReference type="EMBL" id="OIJ88822.1"/>
    </source>
</evidence>
<proteinExistence type="predicted"/>
<keyword evidence="3" id="KW-1185">Reference proteome</keyword>
<accession>A0A1S2P5L9</accession>
<gene>
    <name evidence="2" type="ORF">BIV23_42125</name>
</gene>